<organism evidence="2 3">
    <name type="scientific">Armillaria luteobubalina</name>
    <dbReference type="NCBI Taxonomy" id="153913"/>
    <lineage>
        <taxon>Eukaryota</taxon>
        <taxon>Fungi</taxon>
        <taxon>Dikarya</taxon>
        <taxon>Basidiomycota</taxon>
        <taxon>Agaricomycotina</taxon>
        <taxon>Agaricomycetes</taxon>
        <taxon>Agaricomycetidae</taxon>
        <taxon>Agaricales</taxon>
        <taxon>Marasmiineae</taxon>
        <taxon>Physalacriaceae</taxon>
        <taxon>Armillaria</taxon>
    </lineage>
</organism>
<accession>A0AA39Q203</accession>
<dbReference type="InterPro" id="IPR046700">
    <property type="entry name" value="DUF6570"/>
</dbReference>
<comment type="caution">
    <text evidence="2">The sequence shown here is derived from an EMBL/GenBank/DDBJ whole genome shotgun (WGS) entry which is preliminary data.</text>
</comment>
<dbReference type="Proteomes" id="UP001175228">
    <property type="component" value="Unassembled WGS sequence"/>
</dbReference>
<name>A0AA39Q203_9AGAR</name>
<sequence>MHIPLPYQSGLLKGLQIYAKGIHIDKSELTINMCKDCFRVLSKGSIPWLGLCNGLFLGDIPPELQDLTIIEESMIALCRAKCYVIQLKEDITEFEDASVQ</sequence>
<dbReference type="Pfam" id="PF20209">
    <property type="entry name" value="DUF6570"/>
    <property type="match status" value="1"/>
</dbReference>
<protein>
    <recommendedName>
        <fullName evidence="1">DUF6570 domain-containing protein</fullName>
    </recommendedName>
</protein>
<dbReference type="AlphaFoldDB" id="A0AA39Q203"/>
<dbReference type="EMBL" id="JAUEPU010000023">
    <property type="protein sequence ID" value="KAK0493774.1"/>
    <property type="molecule type" value="Genomic_DNA"/>
</dbReference>
<gene>
    <name evidence="2" type="ORF">EDD18DRAFT_1078090</name>
</gene>
<evidence type="ECO:0000259" key="1">
    <source>
        <dbReference type="Pfam" id="PF20209"/>
    </source>
</evidence>
<reference evidence="2" key="1">
    <citation type="submission" date="2023-06" db="EMBL/GenBank/DDBJ databases">
        <authorList>
            <consortium name="Lawrence Berkeley National Laboratory"/>
            <person name="Ahrendt S."/>
            <person name="Sahu N."/>
            <person name="Indic B."/>
            <person name="Wong-Bajracharya J."/>
            <person name="Merenyi Z."/>
            <person name="Ke H.-M."/>
            <person name="Monk M."/>
            <person name="Kocsube S."/>
            <person name="Drula E."/>
            <person name="Lipzen A."/>
            <person name="Balint B."/>
            <person name="Henrissat B."/>
            <person name="Andreopoulos B."/>
            <person name="Martin F.M."/>
            <person name="Harder C.B."/>
            <person name="Rigling D."/>
            <person name="Ford K.L."/>
            <person name="Foster G.D."/>
            <person name="Pangilinan J."/>
            <person name="Papanicolaou A."/>
            <person name="Barry K."/>
            <person name="LaButti K."/>
            <person name="Viragh M."/>
            <person name="Koriabine M."/>
            <person name="Yan M."/>
            <person name="Riley R."/>
            <person name="Champramary S."/>
            <person name="Plett K.L."/>
            <person name="Tsai I.J."/>
            <person name="Slot J."/>
            <person name="Sipos G."/>
            <person name="Plett J."/>
            <person name="Nagy L.G."/>
            <person name="Grigoriev I.V."/>
        </authorList>
    </citation>
    <scope>NUCLEOTIDE SEQUENCE</scope>
    <source>
        <strain evidence="2">HWK02</strain>
    </source>
</reference>
<proteinExistence type="predicted"/>
<evidence type="ECO:0000313" key="3">
    <source>
        <dbReference type="Proteomes" id="UP001175228"/>
    </source>
</evidence>
<keyword evidence="3" id="KW-1185">Reference proteome</keyword>
<feature type="domain" description="DUF6570" evidence="1">
    <location>
        <begin position="43"/>
        <end position="88"/>
    </location>
</feature>
<evidence type="ECO:0000313" key="2">
    <source>
        <dbReference type="EMBL" id="KAK0493774.1"/>
    </source>
</evidence>